<reference evidence="10 12" key="1">
    <citation type="journal article" date="2012" name="Nat. Biotechnol.">
        <title>Reference genome sequence of the model plant Setaria.</title>
        <authorList>
            <person name="Bennetzen J.L."/>
            <person name="Schmutz J."/>
            <person name="Wang H."/>
            <person name="Percifield R."/>
            <person name="Hawkins J."/>
            <person name="Pontaroli A.C."/>
            <person name="Estep M."/>
            <person name="Feng L."/>
            <person name="Vaughn J.N."/>
            <person name="Grimwood J."/>
            <person name="Jenkins J."/>
            <person name="Barry K."/>
            <person name="Lindquist E."/>
            <person name="Hellsten U."/>
            <person name="Deshpande S."/>
            <person name="Wang X."/>
            <person name="Wu X."/>
            <person name="Mitros T."/>
            <person name="Triplett J."/>
            <person name="Yang X."/>
            <person name="Ye C.Y."/>
            <person name="Mauro-Herrera M."/>
            <person name="Wang L."/>
            <person name="Li P."/>
            <person name="Sharma M."/>
            <person name="Sharma R."/>
            <person name="Ronald P.C."/>
            <person name="Panaud O."/>
            <person name="Kellogg E.A."/>
            <person name="Brutnell T.P."/>
            <person name="Doust A.N."/>
            <person name="Tuskan G.A."/>
            <person name="Rokhsar D."/>
            <person name="Devos K.M."/>
        </authorList>
    </citation>
    <scope>NUCLEOTIDE SEQUENCE [LARGE SCALE GENOMIC DNA]</scope>
    <source>
        <strain evidence="12">cv. Yugu1</strain>
        <strain evidence="10">Yugu1</strain>
    </source>
</reference>
<dbReference type="eggNOG" id="ENOG502QVGN">
    <property type="taxonomic scope" value="Eukaryota"/>
</dbReference>
<keyword evidence="5" id="KW-0274">FAD</keyword>
<feature type="chain" id="PRO_5010126371" description="FAD-binding PCMH-type domain-containing protein" evidence="8">
    <location>
        <begin position="25"/>
        <end position="542"/>
    </location>
</feature>
<evidence type="ECO:0000256" key="4">
    <source>
        <dbReference type="ARBA" id="ARBA00022729"/>
    </source>
</evidence>
<dbReference type="KEGG" id="sita:101752697"/>
<dbReference type="InterPro" id="IPR016166">
    <property type="entry name" value="FAD-bd_PCMH"/>
</dbReference>
<dbReference type="GO" id="GO:0071949">
    <property type="term" value="F:FAD binding"/>
    <property type="evidence" value="ECO:0007669"/>
    <property type="project" value="InterPro"/>
</dbReference>
<dbReference type="Gramene" id="KQL10950">
    <property type="protein sequence ID" value="KQL10950"/>
    <property type="gene ID" value="SETIT_008271mg"/>
</dbReference>
<dbReference type="Proteomes" id="UP000004995">
    <property type="component" value="Unassembled WGS sequence"/>
</dbReference>
<dbReference type="Gene3D" id="3.30.465.10">
    <property type="match status" value="1"/>
</dbReference>
<comment type="cofactor">
    <cofactor evidence="1">
        <name>FAD</name>
        <dbReference type="ChEBI" id="CHEBI:57692"/>
    </cofactor>
</comment>
<dbReference type="InterPro" id="IPR016169">
    <property type="entry name" value="FAD-bd_PCMH_sub2"/>
</dbReference>
<dbReference type="RefSeq" id="XP_004965577.1">
    <property type="nucleotide sequence ID" value="XM_004965520.4"/>
</dbReference>
<dbReference type="InterPro" id="IPR006094">
    <property type="entry name" value="Oxid_FAD_bind_N"/>
</dbReference>
<evidence type="ECO:0000313" key="11">
    <source>
        <dbReference type="EnsemblPlants" id="KQL10950"/>
    </source>
</evidence>
<feature type="region of interest" description="Disordered" evidence="7">
    <location>
        <begin position="523"/>
        <end position="542"/>
    </location>
</feature>
<accession>K3Y251</accession>
<dbReference type="PROSITE" id="PS51387">
    <property type="entry name" value="FAD_PCMH"/>
    <property type="match status" value="1"/>
</dbReference>
<dbReference type="EMBL" id="CM003531">
    <property type="protein sequence ID" value="RCV21926.1"/>
    <property type="molecule type" value="Genomic_DNA"/>
</dbReference>
<dbReference type="EMBL" id="AGNK02002546">
    <property type="status" value="NOT_ANNOTATED_CDS"/>
    <property type="molecule type" value="Genomic_DNA"/>
</dbReference>
<organism evidence="11 12">
    <name type="scientific">Setaria italica</name>
    <name type="common">Foxtail millet</name>
    <name type="synonym">Panicum italicum</name>
    <dbReference type="NCBI Taxonomy" id="4555"/>
    <lineage>
        <taxon>Eukaryota</taxon>
        <taxon>Viridiplantae</taxon>
        <taxon>Streptophyta</taxon>
        <taxon>Embryophyta</taxon>
        <taxon>Tracheophyta</taxon>
        <taxon>Spermatophyta</taxon>
        <taxon>Magnoliopsida</taxon>
        <taxon>Liliopsida</taxon>
        <taxon>Poales</taxon>
        <taxon>Poaceae</taxon>
        <taxon>PACMAD clade</taxon>
        <taxon>Panicoideae</taxon>
        <taxon>Panicodae</taxon>
        <taxon>Paniceae</taxon>
        <taxon>Cenchrinae</taxon>
        <taxon>Setaria</taxon>
    </lineage>
</organism>
<evidence type="ECO:0000256" key="5">
    <source>
        <dbReference type="ARBA" id="ARBA00022827"/>
    </source>
</evidence>
<dbReference type="Gene3D" id="3.30.43.10">
    <property type="entry name" value="Uridine Diphospho-n-acetylenolpyruvylglucosamine Reductase, domain 2"/>
    <property type="match status" value="1"/>
</dbReference>
<keyword evidence="4 8" id="KW-0732">Signal</keyword>
<dbReference type="EnsemblPlants" id="KQL10950">
    <property type="protein sequence ID" value="KQL10950"/>
    <property type="gene ID" value="SETIT_008271mg"/>
</dbReference>
<proteinExistence type="inferred from homology"/>
<dbReference type="InterPro" id="IPR036318">
    <property type="entry name" value="FAD-bd_PCMH-like_sf"/>
</dbReference>
<keyword evidence="3" id="KW-0285">Flavoprotein</keyword>
<dbReference type="Pfam" id="PF08031">
    <property type="entry name" value="BBE"/>
    <property type="match status" value="1"/>
</dbReference>
<keyword evidence="6" id="KW-0325">Glycoprotein</keyword>
<dbReference type="InterPro" id="IPR012951">
    <property type="entry name" value="BBE"/>
</dbReference>
<dbReference type="InterPro" id="IPR016167">
    <property type="entry name" value="FAD-bd_PCMH_sub1"/>
</dbReference>
<dbReference type="STRING" id="4555.K3Y251"/>
<sequence>MAIVRSFALPLLAAFFSIQHHVVASVTPAAATAAPSPDTASFLRCLAVDIPPQVVYTNASPSYNSVLESSIKNLLFVTPSTPTPVAIIAAADASHVQSAVRCGARHGVRVRPRSGGHDYEGLSYRSLSAVRPFAVVDLAALRAVRVDAGRRTAWVGSGATLGELYYAIANRSARLGFPGGLGPTVGVGGHLSGGGFGLLLRKHGLAADHVLDAVVVDATGTLLDRATMGEDLFWAIRGGGGGSFGVVLSWKLRLVIVPATVTVFTVHRPRNQSATSLLTKWQRVAPTLPPDVFLRIVLQIQDAQFESLYLGTRAGLVATMTRWFPELGVKPEDCIEMTWIESVLYFAFYGTGKPAELLLDRGTKPERYFKAKSDYVTNPIPSHVWERTWSWLLRDGAGLLILDPYGGRMGDVSPSATPFPHRRELYNLQYYGFWFKNGTEEAEKHVGWIRGLHREMEPYVSKNPRGAYVNYRDLDLGVNDDGDGGDGVTGYEKARVWGEAYFKGNFERLAAVKAKVDPHDFFRNEQSIPPLPSSRKGLSVVT</sequence>
<evidence type="ECO:0000256" key="8">
    <source>
        <dbReference type="SAM" id="SignalP"/>
    </source>
</evidence>
<feature type="domain" description="FAD-binding PCMH-type" evidence="9">
    <location>
        <begin position="80"/>
        <end position="257"/>
    </location>
</feature>
<protein>
    <recommendedName>
        <fullName evidence="9">FAD-binding PCMH-type domain-containing protein</fullName>
    </recommendedName>
</protein>
<comment type="similarity">
    <text evidence="2">Belongs to the oxygen-dependent FAD-linked oxidoreductase family.</text>
</comment>
<reference evidence="11" key="3">
    <citation type="submission" date="2018-08" db="UniProtKB">
        <authorList>
            <consortium name="EnsemblPlants"/>
        </authorList>
    </citation>
    <scope>IDENTIFICATION</scope>
    <source>
        <strain evidence="11">Yugu1</strain>
    </source>
</reference>
<dbReference type="GO" id="GO:0016491">
    <property type="term" value="F:oxidoreductase activity"/>
    <property type="evidence" value="ECO:0007669"/>
    <property type="project" value="InterPro"/>
</dbReference>
<evidence type="ECO:0000256" key="1">
    <source>
        <dbReference type="ARBA" id="ARBA00001974"/>
    </source>
</evidence>
<dbReference type="AlphaFoldDB" id="K3Y251"/>
<dbReference type="Gene3D" id="3.40.462.20">
    <property type="match status" value="1"/>
</dbReference>
<dbReference type="OMA" id="KHVGWIR"/>
<reference evidence="10" key="2">
    <citation type="submission" date="2015-07" db="EMBL/GenBank/DDBJ databases">
        <authorList>
            <person name="Noorani M."/>
        </authorList>
    </citation>
    <scope>NUCLEOTIDE SEQUENCE</scope>
    <source>
        <strain evidence="10">Yugu1</strain>
    </source>
</reference>
<dbReference type="PANTHER" id="PTHR32448">
    <property type="entry name" value="OS08G0158400 PROTEIN"/>
    <property type="match status" value="1"/>
</dbReference>
<dbReference type="OrthoDB" id="407275at2759"/>
<dbReference type="Pfam" id="PF01565">
    <property type="entry name" value="FAD_binding_4"/>
    <property type="match status" value="1"/>
</dbReference>
<evidence type="ECO:0000256" key="3">
    <source>
        <dbReference type="ARBA" id="ARBA00022630"/>
    </source>
</evidence>
<dbReference type="GeneID" id="101752697"/>
<dbReference type="HOGENOM" id="CLU_018354_6_0_1"/>
<feature type="signal peptide" evidence="8">
    <location>
        <begin position="1"/>
        <end position="24"/>
    </location>
</feature>
<dbReference type="SUPFAM" id="SSF56176">
    <property type="entry name" value="FAD-binding/transporter-associated domain-like"/>
    <property type="match status" value="1"/>
</dbReference>
<keyword evidence="12" id="KW-1185">Reference proteome</keyword>
<evidence type="ECO:0000256" key="7">
    <source>
        <dbReference type="SAM" id="MobiDB-lite"/>
    </source>
</evidence>
<name>K3Y251_SETIT</name>
<evidence type="ECO:0000256" key="2">
    <source>
        <dbReference type="ARBA" id="ARBA00005466"/>
    </source>
</evidence>
<evidence type="ECO:0000259" key="9">
    <source>
        <dbReference type="PROSITE" id="PS51387"/>
    </source>
</evidence>
<gene>
    <name evidence="11" type="primary">LOC101752697</name>
    <name evidence="10" type="ORF">SETIT_4G178100v2</name>
</gene>
<evidence type="ECO:0000313" key="10">
    <source>
        <dbReference type="EMBL" id="RCV21926.1"/>
    </source>
</evidence>
<evidence type="ECO:0000256" key="6">
    <source>
        <dbReference type="ARBA" id="ARBA00023180"/>
    </source>
</evidence>
<evidence type="ECO:0000313" key="12">
    <source>
        <dbReference type="Proteomes" id="UP000004995"/>
    </source>
</evidence>